<reference evidence="1 2" key="1">
    <citation type="journal article" date="2023" name="Nucleic Acids Res.">
        <title>The hologenome of Daphnia magna reveals possible DNA methylation and microbiome-mediated evolution of the host genome.</title>
        <authorList>
            <person name="Chaturvedi A."/>
            <person name="Li X."/>
            <person name="Dhandapani V."/>
            <person name="Marshall H."/>
            <person name="Kissane S."/>
            <person name="Cuenca-Cambronero M."/>
            <person name="Asole G."/>
            <person name="Calvet F."/>
            <person name="Ruiz-Romero M."/>
            <person name="Marangio P."/>
            <person name="Guigo R."/>
            <person name="Rago D."/>
            <person name="Mirbahai L."/>
            <person name="Eastwood N."/>
            <person name="Colbourne J.K."/>
            <person name="Zhou J."/>
            <person name="Mallon E."/>
            <person name="Orsini L."/>
        </authorList>
    </citation>
    <scope>NUCLEOTIDE SEQUENCE [LARGE SCALE GENOMIC DNA]</scope>
    <source>
        <strain evidence="1">LRV0_1</strain>
    </source>
</reference>
<dbReference type="EMBL" id="JAOYFB010000005">
    <property type="protein sequence ID" value="KAK4015776.1"/>
    <property type="molecule type" value="Genomic_DNA"/>
</dbReference>
<evidence type="ECO:0000313" key="1">
    <source>
        <dbReference type="EMBL" id="KAK4015776.1"/>
    </source>
</evidence>
<comment type="caution">
    <text evidence="1">The sequence shown here is derived from an EMBL/GenBank/DDBJ whole genome shotgun (WGS) entry which is preliminary data.</text>
</comment>
<sequence>MSAATARKVRTVPRALDATRRQWAHAVASAEPPTVAVVLWVTRFVVVGPGHAENDPFPLREVVCPDPFSFR</sequence>
<evidence type="ECO:0000313" key="2">
    <source>
        <dbReference type="Proteomes" id="UP001234178"/>
    </source>
</evidence>
<gene>
    <name evidence="1" type="ORF">OUZ56_030748</name>
</gene>
<dbReference type="Proteomes" id="UP001234178">
    <property type="component" value="Unassembled WGS sequence"/>
</dbReference>
<proteinExistence type="predicted"/>
<name>A0ABQ9ZSR9_9CRUS</name>
<accession>A0ABQ9ZSR9</accession>
<organism evidence="1 2">
    <name type="scientific">Daphnia magna</name>
    <dbReference type="NCBI Taxonomy" id="35525"/>
    <lineage>
        <taxon>Eukaryota</taxon>
        <taxon>Metazoa</taxon>
        <taxon>Ecdysozoa</taxon>
        <taxon>Arthropoda</taxon>
        <taxon>Crustacea</taxon>
        <taxon>Branchiopoda</taxon>
        <taxon>Diplostraca</taxon>
        <taxon>Cladocera</taxon>
        <taxon>Anomopoda</taxon>
        <taxon>Daphniidae</taxon>
        <taxon>Daphnia</taxon>
    </lineage>
</organism>
<protein>
    <submittedName>
        <fullName evidence="1">Uncharacterized protein</fullName>
    </submittedName>
</protein>
<keyword evidence="2" id="KW-1185">Reference proteome</keyword>